<dbReference type="PIRSF" id="PIRSF000350">
    <property type="entry name" value="Mercury_reductase_MerA"/>
    <property type="match status" value="1"/>
</dbReference>
<feature type="binding site" evidence="14">
    <location>
        <position position="317"/>
    </location>
    <ligand>
        <name>FAD</name>
        <dbReference type="ChEBI" id="CHEBI:57692"/>
    </ligand>
</feature>
<keyword evidence="14" id="KW-0547">Nucleotide-binding</keyword>
<evidence type="ECO:0000256" key="12">
    <source>
        <dbReference type="ARBA" id="ARBA00049187"/>
    </source>
</evidence>
<dbReference type="PRINTS" id="PR00368">
    <property type="entry name" value="FADPNR"/>
</dbReference>
<dbReference type="FunFam" id="3.30.390.30:FF:000001">
    <property type="entry name" value="Dihydrolipoyl dehydrogenase"/>
    <property type="match status" value="1"/>
</dbReference>
<dbReference type="Gene3D" id="3.30.390.30">
    <property type="match status" value="1"/>
</dbReference>
<dbReference type="SUPFAM" id="SSF51905">
    <property type="entry name" value="FAD/NAD(P)-binding domain"/>
    <property type="match status" value="1"/>
</dbReference>
<feature type="binding site" evidence="14">
    <location>
        <position position="276"/>
    </location>
    <ligand>
        <name>NAD(+)</name>
        <dbReference type="ChEBI" id="CHEBI:57540"/>
    </ligand>
</feature>
<keyword evidence="10" id="KW-1015">Disulfide bond</keyword>
<evidence type="ECO:0000256" key="4">
    <source>
        <dbReference type="ARBA" id="ARBA00016961"/>
    </source>
</evidence>
<accession>A0A927K447</accession>
<gene>
    <name evidence="19" type="primary">lpdA</name>
    <name evidence="19" type="ORF">IE331_03510</name>
</gene>
<evidence type="ECO:0000313" key="20">
    <source>
        <dbReference type="Proteomes" id="UP000616839"/>
    </source>
</evidence>
<dbReference type="GO" id="GO:0005737">
    <property type="term" value="C:cytoplasm"/>
    <property type="evidence" value="ECO:0007669"/>
    <property type="project" value="UniProtKB-SubCell"/>
</dbReference>
<evidence type="ECO:0000256" key="7">
    <source>
        <dbReference type="ARBA" id="ARBA00022827"/>
    </source>
</evidence>
<evidence type="ECO:0000313" key="19">
    <source>
        <dbReference type="EMBL" id="MBD8868685.1"/>
    </source>
</evidence>
<dbReference type="Gene3D" id="3.50.50.60">
    <property type="entry name" value="FAD/NAD(P)-binding domain"/>
    <property type="match status" value="2"/>
</dbReference>
<evidence type="ECO:0000256" key="1">
    <source>
        <dbReference type="ARBA" id="ARBA00004496"/>
    </source>
</evidence>
<feature type="binding site" evidence="14">
    <location>
        <position position="54"/>
    </location>
    <ligand>
        <name>FAD</name>
        <dbReference type="ChEBI" id="CHEBI:57692"/>
    </ligand>
</feature>
<comment type="caution">
    <text evidence="19">The sequence shown here is derived from an EMBL/GenBank/DDBJ whole genome shotgun (WGS) entry which is preliminary data.</text>
</comment>
<feature type="binding site" evidence="14">
    <location>
        <position position="209"/>
    </location>
    <ligand>
        <name>NAD(+)</name>
        <dbReference type="ChEBI" id="CHEBI:57540"/>
    </ligand>
</feature>
<evidence type="ECO:0000256" key="11">
    <source>
        <dbReference type="ARBA" id="ARBA00023284"/>
    </source>
</evidence>
<dbReference type="Proteomes" id="UP000616839">
    <property type="component" value="Unassembled WGS sequence"/>
</dbReference>
<keyword evidence="11 16" id="KW-0676">Redox-active center</keyword>
<dbReference type="PANTHER" id="PTHR22912:SF217">
    <property type="entry name" value="DIHYDROLIPOYL DEHYDROGENASE"/>
    <property type="match status" value="1"/>
</dbReference>
<evidence type="ECO:0000256" key="10">
    <source>
        <dbReference type="ARBA" id="ARBA00023157"/>
    </source>
</evidence>
<keyword evidence="9 14" id="KW-0520">NAD</keyword>
<feature type="binding site" evidence="14">
    <location>
        <begin position="323"/>
        <end position="326"/>
    </location>
    <ligand>
        <name>FAD</name>
        <dbReference type="ChEBI" id="CHEBI:57692"/>
    </ligand>
</feature>
<dbReference type="InterPro" id="IPR006258">
    <property type="entry name" value="Lipoamide_DH"/>
</dbReference>
<comment type="similarity">
    <text evidence="2 16">Belongs to the class-I pyridine nucleotide-disulfide oxidoreductase family.</text>
</comment>
<evidence type="ECO:0000256" key="14">
    <source>
        <dbReference type="PIRSR" id="PIRSR000350-3"/>
    </source>
</evidence>
<dbReference type="PRINTS" id="PR00411">
    <property type="entry name" value="PNDRDTASEI"/>
</dbReference>
<feature type="binding site" evidence="14">
    <location>
        <begin position="186"/>
        <end position="193"/>
    </location>
    <ligand>
        <name>NAD(+)</name>
        <dbReference type="ChEBI" id="CHEBI:57540"/>
    </ligand>
</feature>
<dbReference type="GO" id="GO:0004148">
    <property type="term" value="F:dihydrolipoyl dehydrogenase (NADH) activity"/>
    <property type="evidence" value="ECO:0007669"/>
    <property type="project" value="UniProtKB-EC"/>
</dbReference>
<keyword evidence="8 16" id="KW-0560">Oxidoreductase</keyword>
<keyword evidence="6 16" id="KW-0285">Flavoprotein</keyword>
<dbReference type="EC" id="1.8.1.4" evidence="3 16"/>
<evidence type="ECO:0000256" key="6">
    <source>
        <dbReference type="ARBA" id="ARBA00022630"/>
    </source>
</evidence>
<dbReference type="GO" id="GO:0006103">
    <property type="term" value="P:2-oxoglutarate metabolic process"/>
    <property type="evidence" value="ECO:0007669"/>
    <property type="project" value="TreeGrafter"/>
</dbReference>
<dbReference type="InterPro" id="IPR023753">
    <property type="entry name" value="FAD/NAD-binding_dom"/>
</dbReference>
<dbReference type="InterPro" id="IPR004099">
    <property type="entry name" value="Pyr_nucl-diS_OxRdtase_dimer"/>
</dbReference>
<comment type="cofactor">
    <cofactor evidence="14 16">
        <name>FAD</name>
        <dbReference type="ChEBI" id="CHEBI:57692"/>
    </cofactor>
    <text evidence="14 16">Binds 1 FAD per subunit.</text>
</comment>
<evidence type="ECO:0000256" key="2">
    <source>
        <dbReference type="ARBA" id="ARBA00007532"/>
    </source>
</evidence>
<dbReference type="PANTHER" id="PTHR22912">
    <property type="entry name" value="DISULFIDE OXIDOREDUCTASE"/>
    <property type="match status" value="1"/>
</dbReference>
<dbReference type="InterPro" id="IPR016156">
    <property type="entry name" value="FAD/NAD-linked_Rdtase_dimer_sf"/>
</dbReference>
<organism evidence="19 20">
    <name type="scientific">Nocardioides donggukensis</name>
    <dbReference type="NCBI Taxonomy" id="2774019"/>
    <lineage>
        <taxon>Bacteria</taxon>
        <taxon>Bacillati</taxon>
        <taxon>Actinomycetota</taxon>
        <taxon>Actinomycetes</taxon>
        <taxon>Propionibacteriales</taxon>
        <taxon>Nocardioidaceae</taxon>
        <taxon>Nocardioides</taxon>
    </lineage>
</organism>
<keyword evidence="7 14" id="KW-0274">FAD</keyword>
<dbReference type="InterPro" id="IPR050151">
    <property type="entry name" value="Class-I_Pyr_Nuc-Dis_Oxidored"/>
</dbReference>
<evidence type="ECO:0000256" key="9">
    <source>
        <dbReference type="ARBA" id="ARBA00023027"/>
    </source>
</evidence>
<proteinExistence type="inferred from homology"/>
<dbReference type="InterPro" id="IPR036188">
    <property type="entry name" value="FAD/NAD-bd_sf"/>
</dbReference>
<feature type="active site" description="Proton acceptor" evidence="13">
    <location>
        <position position="450"/>
    </location>
</feature>
<dbReference type="SUPFAM" id="SSF55424">
    <property type="entry name" value="FAD/NAD-linked reductases, dimerisation (C-terminal) domain"/>
    <property type="match status" value="1"/>
</dbReference>
<evidence type="ECO:0000259" key="17">
    <source>
        <dbReference type="Pfam" id="PF02852"/>
    </source>
</evidence>
<evidence type="ECO:0000256" key="15">
    <source>
        <dbReference type="PIRSR" id="PIRSR000350-4"/>
    </source>
</evidence>
<evidence type="ECO:0000256" key="16">
    <source>
        <dbReference type="RuleBase" id="RU003692"/>
    </source>
</evidence>
<comment type="catalytic activity">
    <reaction evidence="12 16">
        <text>N(6)-[(R)-dihydrolipoyl]-L-lysyl-[protein] + NAD(+) = N(6)-[(R)-lipoyl]-L-lysyl-[protein] + NADH + H(+)</text>
        <dbReference type="Rhea" id="RHEA:15045"/>
        <dbReference type="Rhea" id="RHEA-COMP:10474"/>
        <dbReference type="Rhea" id="RHEA-COMP:10475"/>
        <dbReference type="ChEBI" id="CHEBI:15378"/>
        <dbReference type="ChEBI" id="CHEBI:57540"/>
        <dbReference type="ChEBI" id="CHEBI:57945"/>
        <dbReference type="ChEBI" id="CHEBI:83099"/>
        <dbReference type="ChEBI" id="CHEBI:83100"/>
        <dbReference type="EC" id="1.8.1.4"/>
    </reaction>
</comment>
<evidence type="ECO:0000259" key="18">
    <source>
        <dbReference type="Pfam" id="PF07992"/>
    </source>
</evidence>
<dbReference type="RefSeq" id="WP_192140521.1">
    <property type="nucleotide sequence ID" value="NZ_JACYXZ010000001.1"/>
</dbReference>
<name>A0A927K447_9ACTN</name>
<feature type="binding site" evidence="14">
    <location>
        <position position="117"/>
    </location>
    <ligand>
        <name>FAD</name>
        <dbReference type="ChEBI" id="CHEBI:57692"/>
    </ligand>
</feature>
<dbReference type="NCBIfam" id="TIGR01350">
    <property type="entry name" value="lipoamide_DH"/>
    <property type="match status" value="1"/>
</dbReference>
<keyword evidence="20" id="KW-1185">Reference proteome</keyword>
<evidence type="ECO:0000256" key="13">
    <source>
        <dbReference type="PIRSR" id="PIRSR000350-2"/>
    </source>
</evidence>
<evidence type="ECO:0000256" key="5">
    <source>
        <dbReference type="ARBA" id="ARBA00022490"/>
    </source>
</evidence>
<dbReference type="EMBL" id="JACYXZ010000001">
    <property type="protein sequence ID" value="MBD8868685.1"/>
    <property type="molecule type" value="Genomic_DNA"/>
</dbReference>
<dbReference type="Pfam" id="PF02852">
    <property type="entry name" value="Pyr_redox_dim"/>
    <property type="match status" value="1"/>
</dbReference>
<dbReference type="InterPro" id="IPR012999">
    <property type="entry name" value="Pyr_OxRdtase_I_AS"/>
</dbReference>
<evidence type="ECO:0000256" key="8">
    <source>
        <dbReference type="ARBA" id="ARBA00023002"/>
    </source>
</evidence>
<dbReference type="AlphaFoldDB" id="A0A927K447"/>
<feature type="domain" description="FAD/NAD(P)-binding" evidence="18">
    <location>
        <begin position="8"/>
        <end position="332"/>
    </location>
</feature>
<dbReference type="PROSITE" id="PS00076">
    <property type="entry name" value="PYRIDINE_REDOX_1"/>
    <property type="match status" value="1"/>
</dbReference>
<evidence type="ECO:0000256" key="3">
    <source>
        <dbReference type="ARBA" id="ARBA00012608"/>
    </source>
</evidence>
<dbReference type="InterPro" id="IPR001100">
    <property type="entry name" value="Pyr_nuc-diS_OxRdtase"/>
</dbReference>
<comment type="subcellular location">
    <subcellularLocation>
        <location evidence="1">Cytoplasm</location>
    </subcellularLocation>
</comment>
<feature type="disulfide bond" description="Redox-active" evidence="15">
    <location>
        <begin position="45"/>
        <end position="50"/>
    </location>
</feature>
<keyword evidence="5" id="KW-0963">Cytoplasm</keyword>
<dbReference type="GO" id="GO:0050660">
    <property type="term" value="F:flavin adenine dinucleotide binding"/>
    <property type="evidence" value="ECO:0007669"/>
    <property type="project" value="InterPro"/>
</dbReference>
<reference evidence="19" key="1">
    <citation type="submission" date="2020-09" db="EMBL/GenBank/DDBJ databases">
        <title>Nocardioides sp. strain MJB4 16S ribosomal RNA gene Genome sequencing and assembly.</title>
        <authorList>
            <person name="Kim I."/>
        </authorList>
    </citation>
    <scope>NUCLEOTIDE SEQUENCE</scope>
    <source>
        <strain evidence="19">MJB4</strain>
    </source>
</reference>
<protein>
    <recommendedName>
        <fullName evidence="4 16">Dihydrolipoyl dehydrogenase</fullName>
        <ecNumber evidence="3 16">1.8.1.4</ecNumber>
    </recommendedName>
</protein>
<feature type="domain" description="Pyridine nucleotide-disulphide oxidoreductase dimerisation" evidence="17">
    <location>
        <begin position="352"/>
        <end position="460"/>
    </location>
</feature>
<sequence>MSENANHFDVLVLGAGPGGYVAAIRAAQLGLRAAVVEEKYWGGVCLNVGCIPSKALLRNAEISHIITHEKKTFGIEGDATMAYAPTHQRSRKVAEASAKGVHYLMKKNKITEIDGFGTLTGSNDGKHGIDVKDADGNTTSYSCDNLIVATGAQTRLVPGTSLSERVVTYEEQILTEELPGSIVIAGSGAIGVEFAYVMVNFGVDVTIVEFLDRMVPTEDPDVSKELLKAYKKLGVNVLLSTKVESIDDSGDKVKVTVSKDGEEQVIETDKVLQAIGFAPRIEGFGLESTGVETTDRGAIDIDDYGRTNVDGVYAIGDVTGKLMLAHTAEAMGVVAAEVIAGAETMPVEFDFIPRATFCQPQIASFGYSEEQAKEKGYDVKVATFPFSANGKARGMAEGVGFVKVVADAEHNEIVGAHMIGPEVTELLPALTLAQKWDLTADEVARNVFAHPTLSEAMKEAVEGIAGHMINL</sequence>
<dbReference type="Pfam" id="PF07992">
    <property type="entry name" value="Pyr_redox_2"/>
    <property type="match status" value="1"/>
</dbReference>
<comment type="miscellaneous">
    <text evidence="16">The active site is a redox-active disulfide bond.</text>
</comment>